<protein>
    <submittedName>
        <fullName evidence="2">Uncharacterized protein</fullName>
    </submittedName>
</protein>
<dbReference type="Proteomes" id="UP000525389">
    <property type="component" value="Unassembled WGS sequence"/>
</dbReference>
<evidence type="ECO:0000313" key="3">
    <source>
        <dbReference type="Proteomes" id="UP000525389"/>
    </source>
</evidence>
<feature type="signal peptide" evidence="1">
    <location>
        <begin position="1"/>
        <end position="18"/>
    </location>
</feature>
<evidence type="ECO:0000256" key="1">
    <source>
        <dbReference type="SAM" id="SignalP"/>
    </source>
</evidence>
<organism evidence="2 3">
    <name type="scientific">Deinococcus budaensis</name>
    <dbReference type="NCBI Taxonomy" id="1665626"/>
    <lineage>
        <taxon>Bacteria</taxon>
        <taxon>Thermotogati</taxon>
        <taxon>Deinococcota</taxon>
        <taxon>Deinococci</taxon>
        <taxon>Deinococcales</taxon>
        <taxon>Deinococcaceae</taxon>
        <taxon>Deinococcus</taxon>
    </lineage>
</organism>
<accession>A0A7W8GCX2</accession>
<dbReference type="AlphaFoldDB" id="A0A7W8GCX2"/>
<reference evidence="2 3" key="1">
    <citation type="submission" date="2020-08" db="EMBL/GenBank/DDBJ databases">
        <title>Genomic Encyclopedia of Type Strains, Phase IV (KMG-IV): sequencing the most valuable type-strain genomes for metagenomic binning, comparative biology and taxonomic classification.</title>
        <authorList>
            <person name="Goeker M."/>
        </authorList>
    </citation>
    <scope>NUCLEOTIDE SEQUENCE [LARGE SCALE GENOMIC DNA]</scope>
    <source>
        <strain evidence="2 3">DSM 101791</strain>
    </source>
</reference>
<dbReference type="RefSeq" id="WP_184025465.1">
    <property type="nucleotide sequence ID" value="NZ_JACHFN010000002.1"/>
</dbReference>
<evidence type="ECO:0000313" key="2">
    <source>
        <dbReference type="EMBL" id="MBB5233250.1"/>
    </source>
</evidence>
<feature type="chain" id="PRO_5031374306" evidence="1">
    <location>
        <begin position="19"/>
        <end position="272"/>
    </location>
</feature>
<dbReference type="EMBL" id="JACHFN010000002">
    <property type="protein sequence ID" value="MBB5233250.1"/>
    <property type="molecule type" value="Genomic_DNA"/>
</dbReference>
<name>A0A7W8GCX2_9DEIO</name>
<gene>
    <name evidence="2" type="ORF">HNQ09_000667</name>
</gene>
<keyword evidence="3" id="KW-1185">Reference proteome</keyword>
<proteinExistence type="predicted"/>
<comment type="caution">
    <text evidence="2">The sequence shown here is derived from an EMBL/GenBank/DDBJ whole genome shotgun (WGS) entry which is preliminary data.</text>
</comment>
<sequence>MNKVLTLLGLLTLTSAGAVSGPSESRVPRAAEVDAVIRAVCHTKTDLGRLKGCEQQVYEGRPSEAILSPKWGGVLSVVHPGSFSAPNQKELLATFCTESFSCSGETVLLRQLRGQWQAVSLVPGLLPFQCLSYPRPGGTQAAVCLSANARGEPFGSAIKIASWTGGKVKVETVALFPYLSYVDPNSEQCAGRWDYQPFSWKDRDRNADRVPDLTVLATLDIYQGGPELCRPDSPERQSVGGGRRDLTFVWTGETLKPTGNTAALIEKYARGR</sequence>
<keyword evidence="1" id="KW-0732">Signal</keyword>